<keyword evidence="14" id="KW-1185">Reference proteome</keyword>
<comment type="catalytic activity">
    <reaction evidence="10">
        <text>O-phospho-L-tyrosyl-[protein] + H2O = L-tyrosyl-[protein] + phosphate</text>
        <dbReference type="Rhea" id="RHEA:10684"/>
        <dbReference type="Rhea" id="RHEA-COMP:10136"/>
        <dbReference type="Rhea" id="RHEA-COMP:20101"/>
        <dbReference type="ChEBI" id="CHEBI:15377"/>
        <dbReference type="ChEBI" id="CHEBI:43474"/>
        <dbReference type="ChEBI" id="CHEBI:46858"/>
        <dbReference type="ChEBI" id="CHEBI:61978"/>
        <dbReference type="EC" id="3.1.3.48"/>
    </reaction>
</comment>
<evidence type="ECO:0000259" key="11">
    <source>
        <dbReference type="PROSITE" id="PS50054"/>
    </source>
</evidence>
<dbReference type="PROSITE" id="PS50056">
    <property type="entry name" value="TYR_PHOSPHATASE_2"/>
    <property type="match status" value="1"/>
</dbReference>
<dbReference type="GO" id="GO:0008138">
    <property type="term" value="F:protein tyrosine/serine/threonine phosphatase activity"/>
    <property type="evidence" value="ECO:0007669"/>
    <property type="project" value="TreeGrafter"/>
</dbReference>
<dbReference type="Pfam" id="PF00782">
    <property type="entry name" value="DSPc"/>
    <property type="match status" value="1"/>
</dbReference>
<evidence type="ECO:0000256" key="4">
    <source>
        <dbReference type="ARBA" id="ARBA00022490"/>
    </source>
</evidence>
<evidence type="ECO:0000259" key="12">
    <source>
        <dbReference type="PROSITE" id="PS50056"/>
    </source>
</evidence>
<dbReference type="GO" id="GO:0005737">
    <property type="term" value="C:cytoplasm"/>
    <property type="evidence" value="ECO:0007669"/>
    <property type="project" value="UniProtKB-SubCell"/>
</dbReference>
<dbReference type="Gene3D" id="3.90.190.10">
    <property type="entry name" value="Protein tyrosine phosphatase superfamily"/>
    <property type="match status" value="1"/>
</dbReference>
<evidence type="ECO:0000313" key="13">
    <source>
        <dbReference type="EMBL" id="CAL1534830.1"/>
    </source>
</evidence>
<evidence type="ECO:0000256" key="1">
    <source>
        <dbReference type="ARBA" id="ARBA00004123"/>
    </source>
</evidence>
<comment type="caution">
    <text evidence="13">The sequence shown here is derived from an EMBL/GenBank/DDBJ whole genome shotgun (WGS) entry which is preliminary data.</text>
</comment>
<dbReference type="GO" id="GO:0005634">
    <property type="term" value="C:nucleus"/>
    <property type="evidence" value="ECO:0007669"/>
    <property type="project" value="UniProtKB-SubCell"/>
</dbReference>
<dbReference type="FunFam" id="3.90.190.10:FF:000056">
    <property type="entry name" value="Dual specificity phosphatase 12"/>
    <property type="match status" value="1"/>
</dbReference>
<dbReference type="PANTHER" id="PTHR45848">
    <property type="entry name" value="DUAL SPECIFICITY PROTEIN PHOSPHATASE 12 FAMILY MEMBER"/>
    <property type="match status" value="1"/>
</dbReference>
<dbReference type="InterPro" id="IPR000387">
    <property type="entry name" value="Tyr_Pase_dom"/>
</dbReference>
<dbReference type="SUPFAM" id="SSF52799">
    <property type="entry name" value="(Phosphotyrosine protein) phosphatases II"/>
    <property type="match status" value="1"/>
</dbReference>
<feature type="domain" description="Tyrosine specific protein phosphatases" evidence="12">
    <location>
        <begin position="66"/>
        <end position="123"/>
    </location>
</feature>
<comment type="catalytic activity">
    <reaction evidence="8">
        <text>O-phospho-L-seryl-[protein] + H2O = L-seryl-[protein] + phosphate</text>
        <dbReference type="Rhea" id="RHEA:20629"/>
        <dbReference type="Rhea" id="RHEA-COMP:9863"/>
        <dbReference type="Rhea" id="RHEA-COMP:11604"/>
        <dbReference type="ChEBI" id="CHEBI:15377"/>
        <dbReference type="ChEBI" id="CHEBI:29999"/>
        <dbReference type="ChEBI" id="CHEBI:43474"/>
        <dbReference type="ChEBI" id="CHEBI:83421"/>
        <dbReference type="EC" id="3.1.3.16"/>
    </reaction>
</comment>
<dbReference type="InterPro" id="IPR016130">
    <property type="entry name" value="Tyr_Pase_AS"/>
</dbReference>
<comment type="subcellular location">
    <subcellularLocation>
        <location evidence="2">Cytoplasm</location>
    </subcellularLocation>
    <subcellularLocation>
        <location evidence="1">Nucleus</location>
    </subcellularLocation>
</comment>
<evidence type="ECO:0000256" key="7">
    <source>
        <dbReference type="ARBA" id="ARBA00023242"/>
    </source>
</evidence>
<protein>
    <recommendedName>
        <fullName evidence="15">Protein-tyrosine-phosphatase</fullName>
    </recommendedName>
</protein>
<dbReference type="PROSITE" id="PS00383">
    <property type="entry name" value="TYR_PHOSPHATASE_1"/>
    <property type="match status" value="1"/>
</dbReference>
<proteinExistence type="inferred from homology"/>
<evidence type="ECO:0000256" key="2">
    <source>
        <dbReference type="ARBA" id="ARBA00004496"/>
    </source>
</evidence>
<keyword evidence="7" id="KW-0539">Nucleus</keyword>
<dbReference type="AlphaFoldDB" id="A0AAV2HL96"/>
<dbReference type="InterPro" id="IPR020422">
    <property type="entry name" value="TYR_PHOSPHATASE_DUAL_dom"/>
</dbReference>
<reference evidence="13 14" key="1">
    <citation type="submission" date="2024-04" db="EMBL/GenBank/DDBJ databases">
        <authorList>
            <consortium name="Genoscope - CEA"/>
            <person name="William W."/>
        </authorList>
    </citation>
    <scope>NUCLEOTIDE SEQUENCE [LARGE SCALE GENOMIC DNA]</scope>
</reference>
<comment type="catalytic activity">
    <reaction evidence="9">
        <text>O-phospho-L-threonyl-[protein] + H2O = L-threonyl-[protein] + phosphate</text>
        <dbReference type="Rhea" id="RHEA:47004"/>
        <dbReference type="Rhea" id="RHEA-COMP:11060"/>
        <dbReference type="Rhea" id="RHEA-COMP:11605"/>
        <dbReference type="ChEBI" id="CHEBI:15377"/>
        <dbReference type="ChEBI" id="CHEBI:30013"/>
        <dbReference type="ChEBI" id="CHEBI:43474"/>
        <dbReference type="ChEBI" id="CHEBI:61977"/>
        <dbReference type="EC" id="3.1.3.16"/>
    </reaction>
</comment>
<sequence>METSDCIIEGLYLGGVMAALNERDLQVKKVTHILSIDEKPLPEMLTNKCTYKHIFALDLYDFDLLELFPECFTFIDQARENGGAVLVHCQAGISRSATIVVAYIMQKHVISKVRALEIVAAARQFVRPNDGFQEQLQLFENMGCRIDKTHSEYRAYQLSKLAVRFKCGQFSQGDPEIPSEVYVQPDYSAKGNDAYYKCRKCRMFLFHDGALTSHNIGQGDSAFDWRSKVPANKRPTNAAGGDSVCQRSLFVDPLTWMKGKINIVQGKLHCPKCDIKIGSYVWFGEKCPCGAWVAPAFHIDGGKVDKIPSHPVMPHTQAPVVTTTSTATVAPQQTHLIGAVAAFPVSGGIGSRPLGNNPLPQRPTQASRLSSAQLVAAVQPRMASSSSPSTSPPLSTTQQILVDSATSAPVQSMDFEMGAPDGDNGQVALGQTHLSLDNRDLETGINSIHMDVDSL</sequence>
<dbReference type="PROSITE" id="PS50054">
    <property type="entry name" value="TYR_PHOSPHATASE_DUAL"/>
    <property type="match status" value="1"/>
</dbReference>
<evidence type="ECO:0000256" key="9">
    <source>
        <dbReference type="ARBA" id="ARBA00048336"/>
    </source>
</evidence>
<dbReference type="EMBL" id="CAXITT010000183">
    <property type="protein sequence ID" value="CAL1534830.1"/>
    <property type="molecule type" value="Genomic_DNA"/>
</dbReference>
<dbReference type="PANTHER" id="PTHR45848:SF4">
    <property type="entry name" value="DUAL SPECIFICITY PROTEIN PHOSPHATASE 12"/>
    <property type="match status" value="1"/>
</dbReference>
<evidence type="ECO:0000256" key="3">
    <source>
        <dbReference type="ARBA" id="ARBA00008601"/>
    </source>
</evidence>
<dbReference type="GO" id="GO:0004725">
    <property type="term" value="F:protein tyrosine phosphatase activity"/>
    <property type="evidence" value="ECO:0007669"/>
    <property type="project" value="UniProtKB-EC"/>
</dbReference>
<dbReference type="Proteomes" id="UP001497497">
    <property type="component" value="Unassembled WGS sequence"/>
</dbReference>
<dbReference type="InterPro" id="IPR000340">
    <property type="entry name" value="Dual-sp_phosphatase_cat-dom"/>
</dbReference>
<accession>A0AAV2HL96</accession>
<evidence type="ECO:0000256" key="8">
    <source>
        <dbReference type="ARBA" id="ARBA00047761"/>
    </source>
</evidence>
<evidence type="ECO:0008006" key="15">
    <source>
        <dbReference type="Google" id="ProtNLM"/>
    </source>
</evidence>
<evidence type="ECO:0000256" key="10">
    <source>
        <dbReference type="ARBA" id="ARBA00051722"/>
    </source>
</evidence>
<dbReference type="SMART" id="SM00195">
    <property type="entry name" value="DSPc"/>
    <property type="match status" value="1"/>
</dbReference>
<dbReference type="InterPro" id="IPR029021">
    <property type="entry name" value="Prot-tyrosine_phosphatase-like"/>
</dbReference>
<gene>
    <name evidence="13" type="ORF">GSLYS_00008790001</name>
</gene>
<feature type="domain" description="Tyrosine-protein phosphatase" evidence="11">
    <location>
        <begin position="2"/>
        <end position="145"/>
    </location>
</feature>
<keyword evidence="6" id="KW-0904">Protein phosphatase</keyword>
<dbReference type="GO" id="GO:0004722">
    <property type="term" value="F:protein serine/threonine phosphatase activity"/>
    <property type="evidence" value="ECO:0007669"/>
    <property type="project" value="UniProtKB-EC"/>
</dbReference>
<name>A0AAV2HL96_LYMST</name>
<keyword evidence="5" id="KW-0378">Hydrolase</keyword>
<organism evidence="13 14">
    <name type="scientific">Lymnaea stagnalis</name>
    <name type="common">Great pond snail</name>
    <name type="synonym">Helix stagnalis</name>
    <dbReference type="NCBI Taxonomy" id="6523"/>
    <lineage>
        <taxon>Eukaryota</taxon>
        <taxon>Metazoa</taxon>
        <taxon>Spiralia</taxon>
        <taxon>Lophotrochozoa</taxon>
        <taxon>Mollusca</taxon>
        <taxon>Gastropoda</taxon>
        <taxon>Heterobranchia</taxon>
        <taxon>Euthyneura</taxon>
        <taxon>Panpulmonata</taxon>
        <taxon>Hygrophila</taxon>
        <taxon>Lymnaeoidea</taxon>
        <taxon>Lymnaeidae</taxon>
        <taxon>Lymnaea</taxon>
    </lineage>
</organism>
<evidence type="ECO:0000256" key="6">
    <source>
        <dbReference type="ARBA" id="ARBA00022912"/>
    </source>
</evidence>
<evidence type="ECO:0000256" key="5">
    <source>
        <dbReference type="ARBA" id="ARBA00022801"/>
    </source>
</evidence>
<evidence type="ECO:0000313" key="14">
    <source>
        <dbReference type="Proteomes" id="UP001497497"/>
    </source>
</evidence>
<keyword evidence="4" id="KW-0963">Cytoplasm</keyword>
<comment type="similarity">
    <text evidence="3">Belongs to the protein-tyrosine phosphatase family. Non-receptor class dual specificity subfamily.</text>
</comment>
<dbReference type="CDD" id="cd14498">
    <property type="entry name" value="DSP"/>
    <property type="match status" value="1"/>
</dbReference>